<evidence type="ECO:0000313" key="3">
    <source>
        <dbReference type="Proteomes" id="UP001284601"/>
    </source>
</evidence>
<organism evidence="2 3">
    <name type="scientific">Conexibacter stalactiti</name>
    <dbReference type="NCBI Taxonomy" id="1940611"/>
    <lineage>
        <taxon>Bacteria</taxon>
        <taxon>Bacillati</taxon>
        <taxon>Actinomycetota</taxon>
        <taxon>Thermoleophilia</taxon>
        <taxon>Solirubrobacterales</taxon>
        <taxon>Conexibacteraceae</taxon>
        <taxon>Conexibacter</taxon>
    </lineage>
</organism>
<dbReference type="EMBL" id="JAWSTH010000240">
    <property type="protein sequence ID" value="MDW5598935.1"/>
    <property type="molecule type" value="Genomic_DNA"/>
</dbReference>
<gene>
    <name evidence="2" type="ORF">R7226_31540</name>
</gene>
<protein>
    <submittedName>
        <fullName evidence="2">Alkaline phosphatase family protein</fullName>
    </submittedName>
</protein>
<dbReference type="Pfam" id="PF04185">
    <property type="entry name" value="Phosphoesterase"/>
    <property type="match status" value="1"/>
</dbReference>
<feature type="non-terminal residue" evidence="2">
    <location>
        <position position="1"/>
    </location>
</feature>
<evidence type="ECO:0000313" key="2">
    <source>
        <dbReference type="EMBL" id="MDW5598935.1"/>
    </source>
</evidence>
<dbReference type="RefSeq" id="WP_318601533.1">
    <property type="nucleotide sequence ID" value="NZ_JAWSTH010000240.1"/>
</dbReference>
<dbReference type="InterPro" id="IPR007312">
    <property type="entry name" value="Phosphoesterase"/>
</dbReference>
<sequence length="229" mass="24033">SPIKHVFLVTLGAADLGALARDETTAPYLAGTLVKSGTLLSDYRTVARGTLANRIALISGQGPTAQTLADCTTLGDVRPADALTNGQTGGDGCVYGPETGHIGDQLRALERTWKAYTEPAASAPSSAACGTDATTTRHNPFLWFRATFEADDCDTHNVPLTQLARDLKDADTTPALSWITSDAQQASTDADRFLERVIPQIQNSLAYANGGLIVIIGDQPPAAPETPTP</sequence>
<name>A0ABU4I0E0_9ACTN</name>
<comment type="caution">
    <text evidence="2">The sequence shown here is derived from an EMBL/GenBank/DDBJ whole genome shotgun (WGS) entry which is preliminary data.</text>
</comment>
<accession>A0ABU4I0E0</accession>
<keyword evidence="1" id="KW-0378">Hydrolase</keyword>
<keyword evidence="3" id="KW-1185">Reference proteome</keyword>
<dbReference type="Proteomes" id="UP001284601">
    <property type="component" value="Unassembled WGS sequence"/>
</dbReference>
<evidence type="ECO:0000256" key="1">
    <source>
        <dbReference type="ARBA" id="ARBA00022801"/>
    </source>
</evidence>
<reference evidence="3" key="1">
    <citation type="submission" date="2023-07" db="EMBL/GenBank/DDBJ databases">
        <title>Conexibacter stalactiti sp. nov., isolated from stalactites in a lava cave and emended description of the genus Conexibacter.</title>
        <authorList>
            <person name="Lee S.D."/>
        </authorList>
    </citation>
    <scope>NUCLEOTIDE SEQUENCE [LARGE SCALE GENOMIC DNA]</scope>
    <source>
        <strain evidence="3">KCTC 39840</strain>
    </source>
</reference>
<feature type="non-terminal residue" evidence="2">
    <location>
        <position position="229"/>
    </location>
</feature>
<reference evidence="2 3" key="2">
    <citation type="submission" date="2023-10" db="EMBL/GenBank/DDBJ databases">
        <authorList>
            <person name="Han X.F."/>
        </authorList>
    </citation>
    <scope>NUCLEOTIDE SEQUENCE [LARGE SCALE GENOMIC DNA]</scope>
    <source>
        <strain evidence="2 3">KCTC 39840</strain>
    </source>
</reference>
<proteinExistence type="predicted"/>